<sequence length="424" mass="48049">MDEQLCDDLTDDQRRQFIDAQQIRSSWLAAEHRVANYRGSMYWQSSKGHAYLFREYSKENRKYMGPRTAETEKIYAEFKAGKASAEERYKALSEALARHERLNAAQRVGRTPIVVVKLLEELRKAGLQNHLMVIGTNALFAYEAHAGVRFHGNVTATHDVDLLWDSRKKLTLLAHADDNFSRTGLIGVLQKVDKSFELEEGKNSAANSQGYMVDLIKRRPLSLYDDQEQQPLITRPHDFWASKIRNMDWLLCSPKFKQVVAASNGKMAEMITVDPRAFVLFKVYLGEKDDRNPLKAPRDIAQAKAVYKLVQERMPQLGFDRIHVLPEKPRDERVFDILDPHSNEQRSLAKQLGAVAPFGEHVGTITAVTATEVIQHIGQGRHVAWERSKLSGASFGPGDGVTISKDGVLRPTRQQGRTGAHKHR</sequence>
<evidence type="ECO:0000313" key="3">
    <source>
        <dbReference type="EMBL" id="MBK4737303.1"/>
    </source>
</evidence>
<name>A0A934T301_9BURK</name>
<accession>A0A934T301</accession>
<dbReference type="Pfam" id="PF12281">
    <property type="entry name" value="NTP_transf_8"/>
    <property type="match status" value="1"/>
</dbReference>
<feature type="domain" description="Nucleotidyltransferase-like" evidence="2">
    <location>
        <begin position="115"/>
        <end position="317"/>
    </location>
</feature>
<dbReference type="EMBL" id="JAEPBG010000011">
    <property type="protein sequence ID" value="MBK4737303.1"/>
    <property type="molecule type" value="Genomic_DNA"/>
</dbReference>
<proteinExistence type="predicted"/>
<evidence type="ECO:0000256" key="1">
    <source>
        <dbReference type="SAM" id="MobiDB-lite"/>
    </source>
</evidence>
<keyword evidence="4" id="KW-1185">Reference proteome</keyword>
<gene>
    <name evidence="3" type="ORF">JJB74_22005</name>
</gene>
<feature type="region of interest" description="Disordered" evidence="1">
    <location>
        <begin position="395"/>
        <end position="424"/>
    </location>
</feature>
<dbReference type="Proteomes" id="UP000622890">
    <property type="component" value="Unassembled WGS sequence"/>
</dbReference>
<dbReference type="AlphaFoldDB" id="A0A934T301"/>
<evidence type="ECO:0000259" key="2">
    <source>
        <dbReference type="Pfam" id="PF12281"/>
    </source>
</evidence>
<dbReference type="RefSeq" id="WP_200595483.1">
    <property type="nucleotide sequence ID" value="NZ_JAEPBG010000011.1"/>
</dbReference>
<reference evidence="3" key="1">
    <citation type="submission" date="2021-01" db="EMBL/GenBank/DDBJ databases">
        <title>Genome sequence of strain Noviherbaspirillum sp. DKR-6.</title>
        <authorList>
            <person name="Chaudhary D.K."/>
        </authorList>
    </citation>
    <scope>NUCLEOTIDE SEQUENCE</scope>
    <source>
        <strain evidence="3">DKR-6</strain>
    </source>
</reference>
<comment type="caution">
    <text evidence="3">The sequence shown here is derived from an EMBL/GenBank/DDBJ whole genome shotgun (WGS) entry which is preliminary data.</text>
</comment>
<organism evidence="3 4">
    <name type="scientific">Noviherbaspirillum pedocola</name>
    <dbReference type="NCBI Taxonomy" id="2801341"/>
    <lineage>
        <taxon>Bacteria</taxon>
        <taxon>Pseudomonadati</taxon>
        <taxon>Pseudomonadota</taxon>
        <taxon>Betaproteobacteria</taxon>
        <taxon>Burkholderiales</taxon>
        <taxon>Oxalobacteraceae</taxon>
        <taxon>Noviherbaspirillum</taxon>
    </lineage>
</organism>
<protein>
    <submittedName>
        <fullName evidence="3">Nucleotidyltransferase domain-containing protein</fullName>
    </submittedName>
</protein>
<evidence type="ECO:0000313" key="4">
    <source>
        <dbReference type="Proteomes" id="UP000622890"/>
    </source>
</evidence>
<dbReference type="InterPro" id="IPR058575">
    <property type="entry name" value="NTP_transf_8_dom"/>
</dbReference>